<organism evidence="1 2">
    <name type="scientific">Eumeta variegata</name>
    <name type="common">Bagworm moth</name>
    <name type="synonym">Eumeta japonica</name>
    <dbReference type="NCBI Taxonomy" id="151549"/>
    <lineage>
        <taxon>Eukaryota</taxon>
        <taxon>Metazoa</taxon>
        <taxon>Ecdysozoa</taxon>
        <taxon>Arthropoda</taxon>
        <taxon>Hexapoda</taxon>
        <taxon>Insecta</taxon>
        <taxon>Pterygota</taxon>
        <taxon>Neoptera</taxon>
        <taxon>Endopterygota</taxon>
        <taxon>Lepidoptera</taxon>
        <taxon>Glossata</taxon>
        <taxon>Ditrysia</taxon>
        <taxon>Tineoidea</taxon>
        <taxon>Psychidae</taxon>
        <taxon>Oiketicinae</taxon>
        <taxon>Eumeta</taxon>
    </lineage>
</organism>
<proteinExistence type="predicted"/>
<evidence type="ECO:0000313" key="1">
    <source>
        <dbReference type="EMBL" id="GBP13305.1"/>
    </source>
</evidence>
<dbReference type="EMBL" id="BGZK01000056">
    <property type="protein sequence ID" value="GBP13305.1"/>
    <property type="molecule type" value="Genomic_DNA"/>
</dbReference>
<gene>
    <name evidence="1" type="ORF">EVAR_8224_1</name>
</gene>
<sequence length="68" mass="7452">MEGGMTLVTHSRSLLTEIRLEPAQFSELIAFVSSVVEFRERMDTARADDVCAAILNRSALAADRQSPA</sequence>
<name>A0A4C1TGQ8_EUMVA</name>
<protein>
    <submittedName>
        <fullName evidence="1">Uncharacterized protein</fullName>
    </submittedName>
</protein>
<reference evidence="1 2" key="1">
    <citation type="journal article" date="2019" name="Commun. Biol.">
        <title>The bagworm genome reveals a unique fibroin gene that provides high tensile strength.</title>
        <authorList>
            <person name="Kono N."/>
            <person name="Nakamura H."/>
            <person name="Ohtoshi R."/>
            <person name="Tomita M."/>
            <person name="Numata K."/>
            <person name="Arakawa K."/>
        </authorList>
    </citation>
    <scope>NUCLEOTIDE SEQUENCE [LARGE SCALE GENOMIC DNA]</scope>
</reference>
<keyword evidence="2" id="KW-1185">Reference proteome</keyword>
<accession>A0A4C1TGQ8</accession>
<dbReference type="AlphaFoldDB" id="A0A4C1TGQ8"/>
<dbReference type="Proteomes" id="UP000299102">
    <property type="component" value="Unassembled WGS sequence"/>
</dbReference>
<comment type="caution">
    <text evidence="1">The sequence shown here is derived from an EMBL/GenBank/DDBJ whole genome shotgun (WGS) entry which is preliminary data.</text>
</comment>
<evidence type="ECO:0000313" key="2">
    <source>
        <dbReference type="Proteomes" id="UP000299102"/>
    </source>
</evidence>